<evidence type="ECO:0000313" key="4">
    <source>
        <dbReference type="Proteomes" id="UP000729357"/>
    </source>
</evidence>
<name>A0A9P8JM40_AURME</name>
<dbReference type="AlphaFoldDB" id="A0A9P8JM40"/>
<dbReference type="PROSITE" id="PS51910">
    <property type="entry name" value="GH18_2"/>
    <property type="match status" value="1"/>
</dbReference>
<feature type="non-terminal residue" evidence="3">
    <location>
        <position position="1"/>
    </location>
</feature>
<evidence type="ECO:0000259" key="2">
    <source>
        <dbReference type="PROSITE" id="PS51910"/>
    </source>
</evidence>
<dbReference type="Pfam" id="PF00704">
    <property type="entry name" value="Glyco_hydro_18"/>
    <property type="match status" value="1"/>
</dbReference>
<feature type="domain" description="GH18" evidence="2">
    <location>
        <begin position="1"/>
        <end position="137"/>
    </location>
</feature>
<dbReference type="InterPro" id="IPR017853">
    <property type="entry name" value="GH"/>
</dbReference>
<proteinExistence type="inferred from homology"/>
<dbReference type="EMBL" id="JAHFXS010003964">
    <property type="protein sequence ID" value="KAG9958989.1"/>
    <property type="molecule type" value="Genomic_DNA"/>
</dbReference>
<gene>
    <name evidence="3" type="ORF">KCU98_g16854</name>
</gene>
<dbReference type="SUPFAM" id="SSF51445">
    <property type="entry name" value="(Trans)glycosidases"/>
    <property type="match status" value="1"/>
</dbReference>
<dbReference type="GO" id="GO:0005975">
    <property type="term" value="P:carbohydrate metabolic process"/>
    <property type="evidence" value="ECO:0007669"/>
    <property type="project" value="InterPro"/>
</dbReference>
<dbReference type="Proteomes" id="UP000729357">
    <property type="component" value="Unassembled WGS sequence"/>
</dbReference>
<comment type="caution">
    <text evidence="3">The sequence shown here is derived from an EMBL/GenBank/DDBJ whole genome shotgun (WGS) entry which is preliminary data.</text>
</comment>
<dbReference type="Gene3D" id="3.20.20.80">
    <property type="entry name" value="Glycosidases"/>
    <property type="match status" value="1"/>
</dbReference>
<protein>
    <recommendedName>
        <fullName evidence="2">GH18 domain-containing protein</fullName>
    </recommendedName>
</protein>
<evidence type="ECO:0000256" key="1">
    <source>
        <dbReference type="ARBA" id="ARBA00008682"/>
    </source>
</evidence>
<organism evidence="3 4">
    <name type="scientific">Aureobasidium melanogenum</name>
    <name type="common">Aureobasidium pullulans var. melanogenum</name>
    <dbReference type="NCBI Taxonomy" id="46634"/>
    <lineage>
        <taxon>Eukaryota</taxon>
        <taxon>Fungi</taxon>
        <taxon>Dikarya</taxon>
        <taxon>Ascomycota</taxon>
        <taxon>Pezizomycotina</taxon>
        <taxon>Dothideomycetes</taxon>
        <taxon>Dothideomycetidae</taxon>
        <taxon>Dothideales</taxon>
        <taxon>Saccotheciaceae</taxon>
        <taxon>Aureobasidium</taxon>
    </lineage>
</organism>
<dbReference type="InterPro" id="IPR029070">
    <property type="entry name" value="Chitinase_insertion_sf"/>
</dbReference>
<dbReference type="InterPro" id="IPR001223">
    <property type="entry name" value="Glyco_hydro18_cat"/>
</dbReference>
<dbReference type="Gene3D" id="3.10.50.10">
    <property type="match status" value="1"/>
</dbReference>
<accession>A0A9P8JM40</accession>
<reference evidence="3" key="2">
    <citation type="submission" date="2021-08" db="EMBL/GenBank/DDBJ databases">
        <authorList>
            <person name="Gostincar C."/>
            <person name="Sun X."/>
            <person name="Song Z."/>
            <person name="Gunde-Cimerman N."/>
        </authorList>
    </citation>
    <scope>NUCLEOTIDE SEQUENCE</scope>
    <source>
        <strain evidence="3">EXF-9298</strain>
    </source>
</reference>
<comment type="similarity">
    <text evidence="1">Belongs to the glycosyl hydrolase 18 family. Chitinase class V subfamily.</text>
</comment>
<dbReference type="SUPFAM" id="SSF54556">
    <property type="entry name" value="Chitinase insertion domain"/>
    <property type="match status" value="1"/>
</dbReference>
<reference evidence="3" key="1">
    <citation type="journal article" date="2021" name="J Fungi (Basel)">
        <title>Virulence traits and population genomics of the black yeast Aureobasidium melanogenum.</title>
        <authorList>
            <person name="Cernosa A."/>
            <person name="Sun X."/>
            <person name="Gostincar C."/>
            <person name="Fang C."/>
            <person name="Gunde-Cimerman N."/>
            <person name="Song Z."/>
        </authorList>
    </citation>
    <scope>NUCLEOTIDE SEQUENCE</scope>
    <source>
        <strain evidence="3">EXF-9298</strain>
    </source>
</reference>
<sequence length="166" mass="19154">MVGTDRASSECLSINEQYSKYTFQHQRGSGSLYTVCWAWVSICRVWQRWDQETGTWDYKSLPRPGAIENCDQQMIACWSYDSLNKLMVTYDTSYSASAKADYIKQRKLGGATWWESSGDRTDDRSIINSVVDRFKLARADRMDNTFNLLQYPSSKYDNVRNGFPSG</sequence>
<evidence type="ECO:0000313" key="3">
    <source>
        <dbReference type="EMBL" id="KAG9958989.1"/>
    </source>
</evidence>
<keyword evidence="4" id="KW-1185">Reference proteome</keyword>